<dbReference type="Pfam" id="PF12732">
    <property type="entry name" value="YtxH"/>
    <property type="match status" value="1"/>
</dbReference>
<organism evidence="3 4">
    <name type="scientific">Rufibacter radiotolerans</name>
    <dbReference type="NCBI Taxonomy" id="1379910"/>
    <lineage>
        <taxon>Bacteria</taxon>
        <taxon>Pseudomonadati</taxon>
        <taxon>Bacteroidota</taxon>
        <taxon>Cytophagia</taxon>
        <taxon>Cytophagales</taxon>
        <taxon>Hymenobacteraceae</taxon>
        <taxon>Rufibacter</taxon>
    </lineage>
</organism>
<feature type="transmembrane region" description="Helical" evidence="2">
    <location>
        <begin position="6"/>
        <end position="26"/>
    </location>
</feature>
<dbReference type="PATRIC" id="fig|1379910.4.peg.3722"/>
<gene>
    <name evidence="3" type="ORF">TH63_17085</name>
</gene>
<keyword evidence="2" id="KW-0472">Membrane</keyword>
<dbReference type="InterPro" id="IPR024623">
    <property type="entry name" value="YtxH"/>
</dbReference>
<dbReference type="RefSeq" id="WP_048922015.1">
    <property type="nucleotide sequence ID" value="NZ_CP010777.1"/>
</dbReference>
<sequence length="101" mass="11074">MGKKTNAILAFSTGIATGAVLGILFAPEKGRETRDKLSFQLEKYRAKLLELTDELIAGREEAGSAAKAEGQRVIKDARDKAERLLEDVDSLINQINSKKEI</sequence>
<accession>A0A0H4VT34</accession>
<dbReference type="KEGG" id="ruf:TH63_17085"/>
<protein>
    <submittedName>
        <fullName evidence="3">Gas vesicle protein</fullName>
    </submittedName>
</protein>
<evidence type="ECO:0000313" key="3">
    <source>
        <dbReference type="EMBL" id="AKQ46964.1"/>
    </source>
</evidence>
<evidence type="ECO:0000313" key="4">
    <source>
        <dbReference type="Proteomes" id="UP000036458"/>
    </source>
</evidence>
<keyword evidence="2" id="KW-1133">Transmembrane helix</keyword>
<name>A0A0H4VT34_9BACT</name>
<keyword evidence="1" id="KW-0175">Coiled coil</keyword>
<evidence type="ECO:0000256" key="2">
    <source>
        <dbReference type="SAM" id="Phobius"/>
    </source>
</evidence>
<reference evidence="3 4" key="1">
    <citation type="submission" date="2015-01" db="EMBL/GenBank/DDBJ databases">
        <title>Rufibacter sp./DG31D/ whole genome sequencing.</title>
        <authorList>
            <person name="Kim M.K."/>
            <person name="Srinivasan S."/>
            <person name="Lee J.-J."/>
        </authorList>
    </citation>
    <scope>NUCLEOTIDE SEQUENCE [LARGE SCALE GENOMIC DNA]</scope>
    <source>
        <strain evidence="3 4">DG31D</strain>
    </source>
</reference>
<feature type="coiled-coil region" evidence="1">
    <location>
        <begin position="34"/>
        <end position="101"/>
    </location>
</feature>
<evidence type="ECO:0000256" key="1">
    <source>
        <dbReference type="SAM" id="Coils"/>
    </source>
</evidence>
<keyword evidence="2" id="KW-0812">Transmembrane</keyword>
<dbReference type="AlphaFoldDB" id="A0A0H4VT34"/>
<keyword evidence="4" id="KW-1185">Reference proteome</keyword>
<dbReference type="OrthoDB" id="598035at2"/>
<dbReference type="STRING" id="1379910.TH63_17085"/>
<dbReference type="Proteomes" id="UP000036458">
    <property type="component" value="Chromosome"/>
</dbReference>
<dbReference type="EMBL" id="CP010777">
    <property type="protein sequence ID" value="AKQ46964.1"/>
    <property type="molecule type" value="Genomic_DNA"/>
</dbReference>
<proteinExistence type="predicted"/>